<keyword evidence="6 9" id="KW-0472">Membrane</keyword>
<feature type="transmembrane region" description="Helical" evidence="9">
    <location>
        <begin position="294"/>
        <end position="312"/>
    </location>
</feature>
<dbReference type="InterPro" id="IPR020846">
    <property type="entry name" value="MFS_dom"/>
</dbReference>
<dbReference type="InterPro" id="IPR036259">
    <property type="entry name" value="MFS_trans_sf"/>
</dbReference>
<name>A0A3M0I665_9ACTN</name>
<evidence type="ECO:0000256" key="8">
    <source>
        <dbReference type="SAM" id="MobiDB-lite"/>
    </source>
</evidence>
<feature type="transmembrane region" description="Helical" evidence="9">
    <location>
        <begin position="89"/>
        <end position="109"/>
    </location>
</feature>
<feature type="transmembrane region" description="Helical" evidence="9">
    <location>
        <begin position="184"/>
        <end position="203"/>
    </location>
</feature>
<reference evidence="11 12" key="1">
    <citation type="submission" date="2017-11" db="EMBL/GenBank/DDBJ databases">
        <title>Draft genome of actinobacteria isolated from guarana (Paullinia cupana (Mart.) Ducke.</title>
        <authorList>
            <person name="Siqueira K.A."/>
            <person name="Liotti R.G."/>
            <person name="Mendes T.A.O."/>
            <person name="Soares M.A."/>
        </authorList>
    </citation>
    <scope>NUCLEOTIDE SEQUENCE [LARGE SCALE GENOMIC DNA]</scope>
    <source>
        <strain evidence="11 12">193</strain>
    </source>
</reference>
<keyword evidence="12" id="KW-1185">Reference proteome</keyword>
<dbReference type="Pfam" id="PF07690">
    <property type="entry name" value="MFS_1"/>
    <property type="match status" value="2"/>
</dbReference>
<keyword evidence="4 9" id="KW-0812">Transmembrane</keyword>
<keyword evidence="3" id="KW-1003">Cell membrane</keyword>
<dbReference type="RefSeq" id="WP_121891434.1">
    <property type="nucleotide sequence ID" value="NZ_PENI01000014.1"/>
</dbReference>
<feature type="transmembrane region" description="Helical" evidence="9">
    <location>
        <begin position="64"/>
        <end position="83"/>
    </location>
</feature>
<evidence type="ECO:0000256" key="1">
    <source>
        <dbReference type="ARBA" id="ARBA00004651"/>
    </source>
</evidence>
<gene>
    <name evidence="11" type="ORF">CTZ28_22085</name>
</gene>
<keyword evidence="2" id="KW-0813">Transport</keyword>
<dbReference type="GO" id="GO:0046677">
    <property type="term" value="P:response to antibiotic"/>
    <property type="evidence" value="ECO:0007669"/>
    <property type="project" value="UniProtKB-KW"/>
</dbReference>
<evidence type="ECO:0000256" key="2">
    <source>
        <dbReference type="ARBA" id="ARBA00022448"/>
    </source>
</evidence>
<protein>
    <submittedName>
        <fullName evidence="11">MFS transporter</fullName>
    </submittedName>
</protein>
<keyword evidence="7" id="KW-0046">Antibiotic resistance</keyword>
<dbReference type="PANTHER" id="PTHR42718:SF46">
    <property type="entry name" value="BLR6921 PROTEIN"/>
    <property type="match status" value="1"/>
</dbReference>
<feature type="transmembrane region" description="Helical" evidence="9">
    <location>
        <begin position="151"/>
        <end position="172"/>
    </location>
</feature>
<feature type="transmembrane region" description="Helical" evidence="9">
    <location>
        <begin position="209"/>
        <end position="230"/>
    </location>
</feature>
<evidence type="ECO:0000256" key="3">
    <source>
        <dbReference type="ARBA" id="ARBA00022475"/>
    </source>
</evidence>
<feature type="transmembrane region" description="Helical" evidence="9">
    <location>
        <begin position="349"/>
        <end position="372"/>
    </location>
</feature>
<evidence type="ECO:0000256" key="7">
    <source>
        <dbReference type="ARBA" id="ARBA00023251"/>
    </source>
</evidence>
<evidence type="ECO:0000313" key="12">
    <source>
        <dbReference type="Proteomes" id="UP000270471"/>
    </source>
</evidence>
<dbReference type="SUPFAM" id="SSF103473">
    <property type="entry name" value="MFS general substrate transporter"/>
    <property type="match status" value="1"/>
</dbReference>
<dbReference type="InterPro" id="IPR011701">
    <property type="entry name" value="MFS"/>
</dbReference>
<comment type="subcellular location">
    <subcellularLocation>
        <location evidence="1">Cell membrane</location>
        <topology evidence="1">Multi-pass membrane protein</topology>
    </subcellularLocation>
</comment>
<sequence length="473" mass="47530">MLALVVIAVNLPQSVVVPVLSGLQADYDTDQVTTTWLITGFLLSSAVATPLLGRLGDSYGQRRILAVVLLVLALGCLGSALATTIEWQIAMRAVQGISGGAVPVAFSALRAGVPPERLSYGAAVLATVGSIAFSVGIVLAGPILVEMGRTALFLLPMGLAVVALVGVLLVLPPSGSHAPSNGRFDVLPVILFAGALVCALLAISRSSLLGWTSPMVLALAGAGLILGLAWSDQERRARVPFVDLRMMRLRGVWTANLVALLAGVGLFGCAAGLPRLIQAPPDSGVGIGASLSEVGLLMSPIALAAFLTSLCTGRLYRLFSSRSLLVAGGLISSASFAGVAAWNGEWWMIAGWCVVQGIGNGLILSTVAAVVVASVPAGQTGVANGMNTSIRTLGGSLGAAATAAILTAYAGPAGLDGAGYVAAFVVLAATMALSAGASLLIPHNGARTPGPEPDPVVSDAGLAGPTTTRPEPG</sequence>
<evidence type="ECO:0000256" key="4">
    <source>
        <dbReference type="ARBA" id="ARBA00022692"/>
    </source>
</evidence>
<evidence type="ECO:0000256" key="9">
    <source>
        <dbReference type="SAM" id="Phobius"/>
    </source>
</evidence>
<dbReference type="Gene3D" id="1.20.1250.20">
    <property type="entry name" value="MFS general substrate transporter like domains"/>
    <property type="match status" value="1"/>
</dbReference>
<dbReference type="PANTHER" id="PTHR42718">
    <property type="entry name" value="MAJOR FACILITATOR SUPERFAMILY MULTIDRUG TRANSPORTER MFSC"/>
    <property type="match status" value="1"/>
</dbReference>
<dbReference type="PROSITE" id="PS50850">
    <property type="entry name" value="MFS"/>
    <property type="match status" value="1"/>
</dbReference>
<feature type="transmembrane region" description="Helical" evidence="9">
    <location>
        <begin position="393"/>
        <end position="411"/>
    </location>
</feature>
<dbReference type="GO" id="GO:0005886">
    <property type="term" value="C:plasma membrane"/>
    <property type="evidence" value="ECO:0007669"/>
    <property type="project" value="UniProtKB-SubCell"/>
</dbReference>
<dbReference type="Gene3D" id="1.20.1720.10">
    <property type="entry name" value="Multidrug resistance protein D"/>
    <property type="match status" value="1"/>
</dbReference>
<feature type="transmembrane region" description="Helical" evidence="9">
    <location>
        <begin position="121"/>
        <end position="145"/>
    </location>
</feature>
<feature type="transmembrane region" description="Helical" evidence="9">
    <location>
        <begin position="324"/>
        <end position="343"/>
    </location>
</feature>
<dbReference type="GO" id="GO:0022857">
    <property type="term" value="F:transmembrane transporter activity"/>
    <property type="evidence" value="ECO:0007669"/>
    <property type="project" value="InterPro"/>
</dbReference>
<accession>A0A3M0I665</accession>
<dbReference type="EMBL" id="PENI01000014">
    <property type="protein sequence ID" value="RMB83808.1"/>
    <property type="molecule type" value="Genomic_DNA"/>
</dbReference>
<comment type="caution">
    <text evidence="11">The sequence shown here is derived from an EMBL/GenBank/DDBJ whole genome shotgun (WGS) entry which is preliminary data.</text>
</comment>
<dbReference type="OrthoDB" id="4484751at2"/>
<keyword evidence="5 9" id="KW-1133">Transmembrane helix</keyword>
<evidence type="ECO:0000256" key="5">
    <source>
        <dbReference type="ARBA" id="ARBA00022989"/>
    </source>
</evidence>
<organism evidence="11 12">
    <name type="scientific">Streptomyces shenzhenensis</name>
    <dbReference type="NCBI Taxonomy" id="943815"/>
    <lineage>
        <taxon>Bacteria</taxon>
        <taxon>Bacillati</taxon>
        <taxon>Actinomycetota</taxon>
        <taxon>Actinomycetes</taxon>
        <taxon>Kitasatosporales</taxon>
        <taxon>Streptomycetaceae</taxon>
        <taxon>Streptomyces</taxon>
    </lineage>
</organism>
<feature type="transmembrane region" description="Helical" evidence="9">
    <location>
        <begin position="251"/>
        <end position="274"/>
    </location>
</feature>
<feature type="transmembrane region" description="Helical" evidence="9">
    <location>
        <begin position="31"/>
        <end position="52"/>
    </location>
</feature>
<evidence type="ECO:0000256" key="6">
    <source>
        <dbReference type="ARBA" id="ARBA00023136"/>
    </source>
</evidence>
<evidence type="ECO:0000259" key="10">
    <source>
        <dbReference type="PROSITE" id="PS50850"/>
    </source>
</evidence>
<dbReference type="AlphaFoldDB" id="A0A3M0I665"/>
<dbReference type="Proteomes" id="UP000270471">
    <property type="component" value="Unassembled WGS sequence"/>
</dbReference>
<proteinExistence type="predicted"/>
<feature type="domain" description="Major facilitator superfamily (MFS) profile" evidence="10">
    <location>
        <begin position="1"/>
        <end position="446"/>
    </location>
</feature>
<evidence type="ECO:0000313" key="11">
    <source>
        <dbReference type="EMBL" id="RMB83808.1"/>
    </source>
</evidence>
<feature type="transmembrane region" description="Helical" evidence="9">
    <location>
        <begin position="417"/>
        <end position="441"/>
    </location>
</feature>
<feature type="region of interest" description="Disordered" evidence="8">
    <location>
        <begin position="444"/>
        <end position="473"/>
    </location>
</feature>